<keyword evidence="3 5" id="KW-1133">Transmembrane helix</keyword>
<dbReference type="InterPro" id="IPR011701">
    <property type="entry name" value="MFS"/>
</dbReference>
<keyword evidence="4 5" id="KW-0472">Membrane</keyword>
<dbReference type="GO" id="GO:0005886">
    <property type="term" value="C:plasma membrane"/>
    <property type="evidence" value="ECO:0007669"/>
    <property type="project" value="UniProtKB-SubCell"/>
</dbReference>
<protein>
    <submittedName>
        <fullName evidence="7">MFS transporter</fullName>
    </submittedName>
</protein>
<dbReference type="Gene3D" id="1.20.1250.20">
    <property type="entry name" value="MFS general substrate transporter like domains"/>
    <property type="match status" value="2"/>
</dbReference>
<dbReference type="SUPFAM" id="SSF103473">
    <property type="entry name" value="MFS general substrate transporter"/>
    <property type="match status" value="1"/>
</dbReference>
<evidence type="ECO:0000256" key="5">
    <source>
        <dbReference type="SAM" id="Phobius"/>
    </source>
</evidence>
<feature type="transmembrane region" description="Helical" evidence="5">
    <location>
        <begin position="105"/>
        <end position="125"/>
    </location>
</feature>
<feature type="transmembrane region" description="Helical" evidence="5">
    <location>
        <begin position="165"/>
        <end position="184"/>
    </location>
</feature>
<evidence type="ECO:0000256" key="4">
    <source>
        <dbReference type="ARBA" id="ARBA00023136"/>
    </source>
</evidence>
<feature type="transmembrane region" description="Helical" evidence="5">
    <location>
        <begin position="239"/>
        <end position="258"/>
    </location>
</feature>
<feature type="transmembrane region" description="Helical" evidence="5">
    <location>
        <begin position="294"/>
        <end position="321"/>
    </location>
</feature>
<dbReference type="Pfam" id="PF07690">
    <property type="entry name" value="MFS_1"/>
    <property type="match status" value="1"/>
</dbReference>
<feature type="transmembrane region" description="Helical" evidence="5">
    <location>
        <begin position="80"/>
        <end position="99"/>
    </location>
</feature>
<dbReference type="PROSITE" id="PS50850">
    <property type="entry name" value="MFS"/>
    <property type="match status" value="1"/>
</dbReference>
<gene>
    <name evidence="7" type="ORF">EUA94_15070</name>
</gene>
<name>A0A4Q2SNL6_9ACTN</name>
<feature type="transmembrane region" description="Helical" evidence="5">
    <location>
        <begin position="12"/>
        <end position="31"/>
    </location>
</feature>
<feature type="transmembrane region" description="Helical" evidence="5">
    <location>
        <begin position="367"/>
        <end position="385"/>
    </location>
</feature>
<keyword evidence="8" id="KW-1185">Reference proteome</keyword>
<feature type="transmembrane region" description="Helical" evidence="5">
    <location>
        <begin position="342"/>
        <end position="361"/>
    </location>
</feature>
<comment type="subcellular location">
    <subcellularLocation>
        <location evidence="1">Cell membrane</location>
        <topology evidence="1">Multi-pass membrane protein</topology>
    </subcellularLocation>
</comment>
<evidence type="ECO:0000256" key="3">
    <source>
        <dbReference type="ARBA" id="ARBA00022989"/>
    </source>
</evidence>
<dbReference type="InterPro" id="IPR020846">
    <property type="entry name" value="MFS_dom"/>
</dbReference>
<dbReference type="InterPro" id="IPR036259">
    <property type="entry name" value="MFS_trans_sf"/>
</dbReference>
<feature type="transmembrane region" description="Helical" evidence="5">
    <location>
        <begin position="204"/>
        <end position="227"/>
    </location>
</feature>
<feature type="transmembrane region" description="Helical" evidence="5">
    <location>
        <begin position="270"/>
        <end position="288"/>
    </location>
</feature>
<feature type="transmembrane region" description="Helical" evidence="5">
    <location>
        <begin position="51"/>
        <end position="68"/>
    </location>
</feature>
<dbReference type="PANTHER" id="PTHR23514:SF13">
    <property type="entry name" value="INNER MEMBRANE PROTEIN YBJJ"/>
    <property type="match status" value="1"/>
</dbReference>
<evidence type="ECO:0000259" key="6">
    <source>
        <dbReference type="PROSITE" id="PS50850"/>
    </source>
</evidence>
<evidence type="ECO:0000256" key="1">
    <source>
        <dbReference type="ARBA" id="ARBA00004651"/>
    </source>
</evidence>
<evidence type="ECO:0000313" key="8">
    <source>
        <dbReference type="Proteomes" id="UP000291101"/>
    </source>
</evidence>
<sequence>MLAMSADPRAHLGRARLAIAAAFLTQGLVFISLTTRLPRIQDRWDLDELELSGVLLMMVLLAGVGSLVAERLAPRLDSAVVLRAGLVTVAVSVAVAILAPTTLVFVLGLAAYGVGLGLVDATGNMQAVALEHRLGRVVLPSCHGAWTLGGVIGAVLTLATTDVPWSAIALVAVLPLLAAAAPYLSRDHGEAATVTETDVPWRAIVMVGLALVVFYTVDTAAATWGPVYLDDVFDAPEELVALATLPYLVASGLVRLVGDRLTERVGAVRLLRIGAGIAFVSLAVVVAAPSWPVAVLGFTLLGCGVAVVAPLSFSAAAALAGRDADPATRQARVDAVVARFNQFNYAGALLGAVMTGAVGASSLRIGFAVPLVLVLALFWLARAFAPADELSAGAQDHTGG</sequence>
<dbReference type="PANTHER" id="PTHR23514">
    <property type="entry name" value="BYPASS OF STOP CODON PROTEIN 6"/>
    <property type="match status" value="1"/>
</dbReference>
<keyword evidence="2 5" id="KW-0812">Transmembrane</keyword>
<dbReference type="EMBL" id="SDWV01000016">
    <property type="protein sequence ID" value="RYC07212.1"/>
    <property type="molecule type" value="Genomic_DNA"/>
</dbReference>
<evidence type="ECO:0000256" key="2">
    <source>
        <dbReference type="ARBA" id="ARBA00022692"/>
    </source>
</evidence>
<dbReference type="GO" id="GO:0022857">
    <property type="term" value="F:transmembrane transporter activity"/>
    <property type="evidence" value="ECO:0007669"/>
    <property type="project" value="InterPro"/>
</dbReference>
<feature type="transmembrane region" description="Helical" evidence="5">
    <location>
        <begin position="137"/>
        <end position="159"/>
    </location>
</feature>
<dbReference type="AlphaFoldDB" id="A0A4Q2SNL6"/>
<feature type="domain" description="Major facilitator superfamily (MFS) profile" evidence="6">
    <location>
        <begin position="203"/>
        <end position="400"/>
    </location>
</feature>
<dbReference type="OrthoDB" id="151222at2"/>
<comment type="caution">
    <text evidence="7">The sequence shown here is derived from an EMBL/GenBank/DDBJ whole genome shotgun (WGS) entry which is preliminary data.</text>
</comment>
<dbReference type="InterPro" id="IPR051788">
    <property type="entry name" value="MFS_Transporter"/>
</dbReference>
<evidence type="ECO:0000313" key="7">
    <source>
        <dbReference type="EMBL" id="RYC07212.1"/>
    </source>
</evidence>
<dbReference type="Proteomes" id="UP000291101">
    <property type="component" value="Unassembled WGS sequence"/>
</dbReference>
<organism evidence="7 8">
    <name type="scientific">Nocardioides zhouii</name>
    <dbReference type="NCBI Taxonomy" id="1168729"/>
    <lineage>
        <taxon>Bacteria</taxon>
        <taxon>Bacillati</taxon>
        <taxon>Actinomycetota</taxon>
        <taxon>Actinomycetes</taxon>
        <taxon>Propionibacteriales</taxon>
        <taxon>Nocardioidaceae</taxon>
        <taxon>Nocardioides</taxon>
    </lineage>
</organism>
<proteinExistence type="predicted"/>
<accession>A0A4Q2SNL6</accession>
<reference evidence="7 8" key="1">
    <citation type="submission" date="2019-01" db="EMBL/GenBank/DDBJ databases">
        <title>Novel species of Nocardioides.</title>
        <authorList>
            <person name="Liu Q."/>
            <person name="X Y.-H."/>
        </authorList>
    </citation>
    <scope>NUCLEOTIDE SEQUENCE [LARGE SCALE GENOMIC DNA]</scope>
    <source>
        <strain evidence="7 8">HLT2-9</strain>
    </source>
</reference>